<accession>A0ACC2HCQ0</accession>
<gene>
    <name evidence="1" type="ORF">DPEC_G00030330</name>
</gene>
<evidence type="ECO:0000313" key="1">
    <source>
        <dbReference type="EMBL" id="KAJ8013490.1"/>
    </source>
</evidence>
<name>A0ACC2HCQ0_DALPE</name>
<proteinExistence type="predicted"/>
<evidence type="ECO:0000313" key="2">
    <source>
        <dbReference type="Proteomes" id="UP001157502"/>
    </source>
</evidence>
<comment type="caution">
    <text evidence="1">The sequence shown here is derived from an EMBL/GenBank/DDBJ whole genome shotgun (WGS) entry which is preliminary data.</text>
</comment>
<dbReference type="Proteomes" id="UP001157502">
    <property type="component" value="Chromosome 3"/>
</dbReference>
<dbReference type="EMBL" id="CM055730">
    <property type="protein sequence ID" value="KAJ8013490.1"/>
    <property type="molecule type" value="Genomic_DNA"/>
</dbReference>
<keyword evidence="2" id="KW-1185">Reference proteome</keyword>
<sequence>MWVAVLLVLLFCLTGPRKAHGKSEEEAPETTQADPVWNELSDLRDMLVQQKVDLRTMEFRQKEGNDVIADMDIDLEITIRTVENLEKVRTAQGVELNTIRTRLNSSETNMDELNRENHAIMSRLTESERELDELKEENTDLY</sequence>
<organism evidence="1 2">
    <name type="scientific">Dallia pectoralis</name>
    <name type="common">Alaska blackfish</name>
    <dbReference type="NCBI Taxonomy" id="75939"/>
    <lineage>
        <taxon>Eukaryota</taxon>
        <taxon>Metazoa</taxon>
        <taxon>Chordata</taxon>
        <taxon>Craniata</taxon>
        <taxon>Vertebrata</taxon>
        <taxon>Euteleostomi</taxon>
        <taxon>Actinopterygii</taxon>
        <taxon>Neopterygii</taxon>
        <taxon>Teleostei</taxon>
        <taxon>Protacanthopterygii</taxon>
        <taxon>Esociformes</taxon>
        <taxon>Umbridae</taxon>
        <taxon>Dallia</taxon>
    </lineage>
</organism>
<protein>
    <submittedName>
        <fullName evidence="1">Uncharacterized protein</fullName>
    </submittedName>
</protein>
<reference evidence="1" key="1">
    <citation type="submission" date="2021-05" db="EMBL/GenBank/DDBJ databases">
        <authorList>
            <person name="Pan Q."/>
            <person name="Jouanno E."/>
            <person name="Zahm M."/>
            <person name="Klopp C."/>
            <person name="Cabau C."/>
            <person name="Louis A."/>
            <person name="Berthelot C."/>
            <person name="Parey E."/>
            <person name="Roest Crollius H."/>
            <person name="Montfort J."/>
            <person name="Robinson-Rechavi M."/>
            <person name="Bouchez O."/>
            <person name="Lampietro C."/>
            <person name="Lopez Roques C."/>
            <person name="Donnadieu C."/>
            <person name="Postlethwait J."/>
            <person name="Bobe J."/>
            <person name="Dillon D."/>
            <person name="Chandos A."/>
            <person name="von Hippel F."/>
            <person name="Guiguen Y."/>
        </authorList>
    </citation>
    <scope>NUCLEOTIDE SEQUENCE</scope>
    <source>
        <strain evidence="1">YG-Jan2019</strain>
    </source>
</reference>